<dbReference type="Pfam" id="PF05577">
    <property type="entry name" value="Peptidase_S28"/>
    <property type="match status" value="1"/>
</dbReference>
<reference evidence="6 7" key="1">
    <citation type="submission" date="2015-10" db="EMBL/GenBank/DDBJ databases">
        <title>Full genome of DAOMC 229536 Phialocephala scopiformis, a fungal endophyte of spruce producing the potent anti-insectan compound rugulosin.</title>
        <authorList>
            <consortium name="DOE Joint Genome Institute"/>
            <person name="Walker A.K."/>
            <person name="Frasz S.L."/>
            <person name="Seifert K.A."/>
            <person name="Miller J.D."/>
            <person name="Mondo S.J."/>
            <person name="Labutti K."/>
            <person name="Lipzen A."/>
            <person name="Dockter R."/>
            <person name="Kennedy M."/>
            <person name="Grigoriev I.V."/>
            <person name="Spatafora J.W."/>
        </authorList>
    </citation>
    <scope>NUCLEOTIDE SEQUENCE [LARGE SCALE GENOMIC DNA]</scope>
    <source>
        <strain evidence="6 7">CBS 120377</strain>
    </source>
</reference>
<evidence type="ECO:0000313" key="7">
    <source>
        <dbReference type="Proteomes" id="UP000070700"/>
    </source>
</evidence>
<keyword evidence="4" id="KW-0378">Hydrolase</keyword>
<dbReference type="GO" id="GO:0006508">
    <property type="term" value="P:proteolysis"/>
    <property type="evidence" value="ECO:0007669"/>
    <property type="project" value="UniProtKB-KW"/>
</dbReference>
<evidence type="ECO:0000256" key="2">
    <source>
        <dbReference type="ARBA" id="ARBA00022670"/>
    </source>
</evidence>
<dbReference type="OrthoDB" id="1735038at2759"/>
<evidence type="ECO:0000256" key="5">
    <source>
        <dbReference type="ARBA" id="ARBA00023180"/>
    </source>
</evidence>
<evidence type="ECO:0000256" key="4">
    <source>
        <dbReference type="ARBA" id="ARBA00022801"/>
    </source>
</evidence>
<dbReference type="GO" id="GO:0070008">
    <property type="term" value="F:serine-type exopeptidase activity"/>
    <property type="evidence" value="ECO:0007669"/>
    <property type="project" value="InterPro"/>
</dbReference>
<evidence type="ECO:0000313" key="6">
    <source>
        <dbReference type="EMBL" id="KUJ07594.1"/>
    </source>
</evidence>
<protein>
    <recommendedName>
        <fullName evidence="8">Peptidase S33 tripeptidyl aminopeptidase-like C-terminal domain-containing protein</fullName>
    </recommendedName>
</protein>
<dbReference type="GeneID" id="28831445"/>
<keyword evidence="2" id="KW-0645">Protease</keyword>
<dbReference type="PANTHER" id="PTHR11010">
    <property type="entry name" value="PROTEASE S28 PRO-X CARBOXYPEPTIDASE-RELATED"/>
    <property type="match status" value="1"/>
</dbReference>
<organism evidence="6 7">
    <name type="scientific">Mollisia scopiformis</name>
    <name type="common">Conifer needle endophyte fungus</name>
    <name type="synonym">Phialocephala scopiformis</name>
    <dbReference type="NCBI Taxonomy" id="149040"/>
    <lineage>
        <taxon>Eukaryota</taxon>
        <taxon>Fungi</taxon>
        <taxon>Dikarya</taxon>
        <taxon>Ascomycota</taxon>
        <taxon>Pezizomycotina</taxon>
        <taxon>Leotiomycetes</taxon>
        <taxon>Helotiales</taxon>
        <taxon>Mollisiaceae</taxon>
        <taxon>Mollisia</taxon>
    </lineage>
</organism>
<evidence type="ECO:0000256" key="1">
    <source>
        <dbReference type="ARBA" id="ARBA00011079"/>
    </source>
</evidence>
<gene>
    <name evidence="6" type="ORF">LY89DRAFT_766264</name>
</gene>
<dbReference type="InParanoid" id="A0A132B6T6"/>
<dbReference type="InterPro" id="IPR029058">
    <property type="entry name" value="AB_hydrolase_fold"/>
</dbReference>
<accession>A0A132B6T6</accession>
<keyword evidence="7" id="KW-1185">Reference proteome</keyword>
<dbReference type="InterPro" id="IPR008758">
    <property type="entry name" value="Peptidase_S28"/>
</dbReference>
<comment type="similarity">
    <text evidence="1">Belongs to the peptidase S28 family.</text>
</comment>
<dbReference type="RefSeq" id="XP_018061949.1">
    <property type="nucleotide sequence ID" value="XM_018221719.1"/>
</dbReference>
<keyword evidence="3" id="KW-0732">Signal</keyword>
<dbReference type="AlphaFoldDB" id="A0A132B6T6"/>
<sequence length="446" mass="49117">MFELVYHDGSSNTTFQQRYQLDVSYFKPGGPILLLQGAEIIPGLEAEPIDEFDFYDDTIELNGIAAGIEHRFFGTSFPPGFDGSKASYAPLTLENVLTDTVALVELIRANVSGAEHSPVFVQSVLPVLSEMLMVVPMSNAYYDISSAAATKIKSAMRSFEECSASGNCNTTLDLGLCDPQPNATGYQNMYGAVLDLYKRIPQFSYPIGANLPANAFQQLINLTEAANTTSEVLRAPIQVANWAMANLSQCVNYTTGNATGGLEAARSGSFGWVQCNYFMTNQYSIGANNMLPPNDASGRVEICEIPEWAGPRVNWTNEEWIQWYGFSNEQLSQEQRMVFIGGQQDPIAGISLPDLPESPDRQAPRSIVAPGGAHTGDMMGQMIAPKGLSVNLDTIRNTKLQYLKDWVQSYHMNESNSTSTELGRKDKLYFELFAWVDDFRAAPKFN</sequence>
<dbReference type="Gene3D" id="3.40.50.1820">
    <property type="entry name" value="alpha/beta hydrolase"/>
    <property type="match status" value="1"/>
</dbReference>
<evidence type="ECO:0000256" key="3">
    <source>
        <dbReference type="ARBA" id="ARBA00022729"/>
    </source>
</evidence>
<keyword evidence="5" id="KW-0325">Glycoprotein</keyword>
<dbReference type="Proteomes" id="UP000070700">
    <property type="component" value="Unassembled WGS sequence"/>
</dbReference>
<dbReference type="KEGG" id="psco:LY89DRAFT_766264"/>
<dbReference type="PANTHER" id="PTHR11010:SF38">
    <property type="entry name" value="LYSOSOMAL PRO-X CARBOXYPEPTIDASE"/>
    <property type="match status" value="1"/>
</dbReference>
<dbReference type="GO" id="GO:0008239">
    <property type="term" value="F:dipeptidyl-peptidase activity"/>
    <property type="evidence" value="ECO:0007669"/>
    <property type="project" value="TreeGrafter"/>
</dbReference>
<dbReference type="EMBL" id="KQ947439">
    <property type="protein sequence ID" value="KUJ07594.1"/>
    <property type="molecule type" value="Genomic_DNA"/>
</dbReference>
<evidence type="ECO:0008006" key="8">
    <source>
        <dbReference type="Google" id="ProtNLM"/>
    </source>
</evidence>
<proteinExistence type="inferred from homology"/>
<name>A0A132B6T6_MOLSC</name>